<reference evidence="1" key="1">
    <citation type="journal article" date="2014" name="Front. Microbiol.">
        <title>High frequency of phylogenetically diverse reductive dehalogenase-homologous genes in deep subseafloor sedimentary metagenomes.</title>
        <authorList>
            <person name="Kawai M."/>
            <person name="Futagami T."/>
            <person name="Toyoda A."/>
            <person name="Takaki Y."/>
            <person name="Nishi S."/>
            <person name="Hori S."/>
            <person name="Arai W."/>
            <person name="Tsubouchi T."/>
            <person name="Morono Y."/>
            <person name="Uchiyama I."/>
            <person name="Ito T."/>
            <person name="Fujiyama A."/>
            <person name="Inagaki F."/>
            <person name="Takami H."/>
        </authorList>
    </citation>
    <scope>NUCLEOTIDE SEQUENCE</scope>
    <source>
        <strain evidence="1">Expedition CK06-06</strain>
    </source>
</reference>
<dbReference type="AlphaFoldDB" id="X0X558"/>
<gene>
    <name evidence="1" type="ORF">S01H1_64608</name>
</gene>
<feature type="non-terminal residue" evidence="1">
    <location>
        <position position="1"/>
    </location>
</feature>
<proteinExistence type="predicted"/>
<organism evidence="1">
    <name type="scientific">marine sediment metagenome</name>
    <dbReference type="NCBI Taxonomy" id="412755"/>
    <lineage>
        <taxon>unclassified sequences</taxon>
        <taxon>metagenomes</taxon>
        <taxon>ecological metagenomes</taxon>
    </lineage>
</organism>
<comment type="caution">
    <text evidence="1">The sequence shown here is derived from an EMBL/GenBank/DDBJ whole genome shotgun (WGS) entry which is preliminary data.</text>
</comment>
<evidence type="ECO:0000313" key="1">
    <source>
        <dbReference type="EMBL" id="GAG30507.1"/>
    </source>
</evidence>
<sequence>VKIMQDLNDIAFHGFVKREAAKPPAGKKGNEKNS</sequence>
<accession>X0X558</accession>
<protein>
    <submittedName>
        <fullName evidence="1">Uncharacterized protein</fullName>
    </submittedName>
</protein>
<name>X0X558_9ZZZZ</name>
<dbReference type="EMBL" id="BARS01042593">
    <property type="protein sequence ID" value="GAG30507.1"/>
    <property type="molecule type" value="Genomic_DNA"/>
</dbReference>